<reference evidence="7" key="1">
    <citation type="submission" date="2024-05" db="EMBL/GenBank/DDBJ databases">
        <title>Alkalihalobacillus sp. strain MEB203 novel alkaliphilic bacterium from Lonar Lake, India.</title>
        <authorList>
            <person name="Joshi A."/>
            <person name="Thite S."/>
            <person name="Mengade P."/>
        </authorList>
    </citation>
    <scope>NUCLEOTIDE SEQUENCE</scope>
    <source>
        <strain evidence="7">MEB 203</strain>
    </source>
</reference>
<evidence type="ECO:0000313" key="7">
    <source>
        <dbReference type="EMBL" id="MDE5412585.1"/>
    </source>
</evidence>
<proteinExistence type="predicted"/>
<sequence length="309" mass="35143">MLQQLFTNFGFRALWTPELIIILILVGFLYFRLVGKWRNRFVGSEPVSTSQKTYFILGLFALYLGWGSPLYVAGHLMISFHMAQMVFAYFIAVPLFILGMPKWVFRAIIQKAKGTIFARVGKLFFNPLIGVLFFNFLFSVYHLPNIFDFLMKNIVLHSGYEMLLFVAATLMWWHMISPIPSKAQLSDLRRMGYIFANGILITPACALIIFAPTAMYSVYTDPNTWATVMAFCLPAGAEIPYNLFSSGANPFSPINPRSDQQLAGILMKIMQEITYGFTLGYVFKQWIKKEKQSEGPSISDIPATHTIKN</sequence>
<feature type="transmembrane region" description="Helical" evidence="6">
    <location>
        <begin position="262"/>
        <end position="283"/>
    </location>
</feature>
<evidence type="ECO:0000256" key="6">
    <source>
        <dbReference type="SAM" id="Phobius"/>
    </source>
</evidence>
<gene>
    <name evidence="7" type="primary">ctaG</name>
    <name evidence="7" type="ORF">N7Z68_04245</name>
</gene>
<evidence type="ECO:0000256" key="1">
    <source>
        <dbReference type="ARBA" id="ARBA00004651"/>
    </source>
</evidence>
<feature type="transmembrane region" description="Helical" evidence="6">
    <location>
        <begin position="120"/>
        <end position="142"/>
    </location>
</feature>
<accession>A0ABT5VAV7</accession>
<organism evidence="7 8">
    <name type="scientific">Alkalihalobacterium chitinilyticum</name>
    <dbReference type="NCBI Taxonomy" id="2980103"/>
    <lineage>
        <taxon>Bacteria</taxon>
        <taxon>Bacillati</taxon>
        <taxon>Bacillota</taxon>
        <taxon>Bacilli</taxon>
        <taxon>Bacillales</taxon>
        <taxon>Bacillaceae</taxon>
        <taxon>Alkalihalobacterium</taxon>
    </lineage>
</organism>
<keyword evidence="5 6" id="KW-0472">Membrane</keyword>
<dbReference type="InterPro" id="IPR019108">
    <property type="entry name" value="Caa3_assmbl_CtaG-rel"/>
</dbReference>
<feature type="transmembrane region" description="Helical" evidence="6">
    <location>
        <begin position="154"/>
        <end position="173"/>
    </location>
</feature>
<evidence type="ECO:0000256" key="2">
    <source>
        <dbReference type="ARBA" id="ARBA00022475"/>
    </source>
</evidence>
<dbReference type="InterPro" id="IPR014108">
    <property type="entry name" value="Caa3-assmbl_CtaG"/>
</dbReference>
<feature type="transmembrane region" description="Helical" evidence="6">
    <location>
        <begin position="78"/>
        <end position="99"/>
    </location>
</feature>
<dbReference type="EMBL" id="JAOTPO010000002">
    <property type="protein sequence ID" value="MDE5412585.1"/>
    <property type="molecule type" value="Genomic_DNA"/>
</dbReference>
<evidence type="ECO:0000313" key="8">
    <source>
        <dbReference type="Proteomes" id="UP001148125"/>
    </source>
</evidence>
<protein>
    <submittedName>
        <fullName evidence="7">Cytochrome c oxidase assembly factor CtaG</fullName>
    </submittedName>
</protein>
<feature type="transmembrane region" description="Helical" evidence="6">
    <location>
        <begin position="12"/>
        <end position="33"/>
    </location>
</feature>
<evidence type="ECO:0000256" key="4">
    <source>
        <dbReference type="ARBA" id="ARBA00022989"/>
    </source>
</evidence>
<keyword evidence="4 6" id="KW-1133">Transmembrane helix</keyword>
<dbReference type="RefSeq" id="WP_275117215.1">
    <property type="nucleotide sequence ID" value="NZ_JAOTPO010000002.1"/>
</dbReference>
<dbReference type="Proteomes" id="UP001148125">
    <property type="component" value="Unassembled WGS sequence"/>
</dbReference>
<feature type="transmembrane region" description="Helical" evidence="6">
    <location>
        <begin position="54"/>
        <end position="72"/>
    </location>
</feature>
<evidence type="ECO:0000256" key="5">
    <source>
        <dbReference type="ARBA" id="ARBA00023136"/>
    </source>
</evidence>
<feature type="transmembrane region" description="Helical" evidence="6">
    <location>
        <begin position="194"/>
        <end position="219"/>
    </location>
</feature>
<keyword evidence="3 6" id="KW-0812">Transmembrane</keyword>
<comment type="caution">
    <text evidence="7">The sequence shown here is derived from an EMBL/GenBank/DDBJ whole genome shotgun (WGS) entry which is preliminary data.</text>
</comment>
<evidence type="ECO:0000256" key="3">
    <source>
        <dbReference type="ARBA" id="ARBA00022692"/>
    </source>
</evidence>
<comment type="subcellular location">
    <subcellularLocation>
        <location evidence="1">Cell membrane</location>
        <topology evidence="1">Multi-pass membrane protein</topology>
    </subcellularLocation>
</comment>
<name>A0ABT5VAV7_9BACI</name>
<dbReference type="NCBIfam" id="TIGR02737">
    <property type="entry name" value="caa3_CtaG"/>
    <property type="match status" value="1"/>
</dbReference>
<keyword evidence="8" id="KW-1185">Reference proteome</keyword>
<keyword evidence="2" id="KW-1003">Cell membrane</keyword>
<dbReference type="Pfam" id="PF09678">
    <property type="entry name" value="Caa3_CtaG"/>
    <property type="match status" value="1"/>
</dbReference>